<dbReference type="KEGG" id="rhl:LPU83_pLPU83c_0332"/>
<sequence>MSAYLVVDLDIHDSEAIADYRSKALPLVAKAGGRLIALDDARSSSKNGNRPTC</sequence>
<dbReference type="Pfam" id="PF07045">
    <property type="entry name" value="DUF1330"/>
    <property type="match status" value="1"/>
</dbReference>
<feature type="domain" description="DUF1330" evidence="1">
    <location>
        <begin position="2"/>
        <end position="41"/>
    </location>
</feature>
<dbReference type="InterPro" id="IPR011008">
    <property type="entry name" value="Dimeric_a/b-barrel"/>
</dbReference>
<dbReference type="HOGENOM" id="CLU_3065548_0_0_5"/>
<proteinExistence type="predicted"/>
<name>W6RJ58_9HYPH</name>
<accession>W6RJ58</accession>
<protein>
    <recommendedName>
        <fullName evidence="1">DUF1330 domain-containing protein</fullName>
    </recommendedName>
</protein>
<dbReference type="Gene3D" id="3.30.70.100">
    <property type="match status" value="1"/>
</dbReference>
<evidence type="ECO:0000259" key="1">
    <source>
        <dbReference type="Pfam" id="PF07045"/>
    </source>
</evidence>
<keyword evidence="2" id="KW-0614">Plasmid</keyword>
<dbReference type="InterPro" id="IPR010753">
    <property type="entry name" value="DUF1330"/>
</dbReference>
<dbReference type="AlphaFoldDB" id="W6RJ58"/>
<organism evidence="2 3">
    <name type="scientific">Rhizobium favelukesii</name>
    <dbReference type="NCBI Taxonomy" id="348824"/>
    <lineage>
        <taxon>Bacteria</taxon>
        <taxon>Pseudomonadati</taxon>
        <taxon>Pseudomonadota</taxon>
        <taxon>Alphaproteobacteria</taxon>
        <taxon>Hyphomicrobiales</taxon>
        <taxon>Rhizobiaceae</taxon>
        <taxon>Rhizobium/Agrobacterium group</taxon>
        <taxon>Rhizobium</taxon>
    </lineage>
</organism>
<geneLocation type="plasmid" evidence="2 3">
    <name>pLPU83c</name>
</geneLocation>
<evidence type="ECO:0000313" key="2">
    <source>
        <dbReference type="EMBL" id="CDM60894.1"/>
    </source>
</evidence>
<evidence type="ECO:0000313" key="3">
    <source>
        <dbReference type="Proteomes" id="UP000019443"/>
    </source>
</evidence>
<dbReference type="PATRIC" id="fig|348824.6.peg.5047"/>
<gene>
    <name evidence="2" type="ORF">LPU83_pLPU83c_0332</name>
</gene>
<dbReference type="Proteomes" id="UP000019443">
    <property type="component" value="Plasmid pLPU83c"/>
</dbReference>
<dbReference type="SUPFAM" id="SSF54909">
    <property type="entry name" value="Dimeric alpha+beta barrel"/>
    <property type="match status" value="1"/>
</dbReference>
<dbReference type="EMBL" id="HG916854">
    <property type="protein sequence ID" value="CDM60894.1"/>
    <property type="molecule type" value="Genomic_DNA"/>
</dbReference>
<reference evidence="2" key="1">
    <citation type="submission" date="2013-11" db="EMBL/GenBank/DDBJ databases">
        <title>Draft genome sequence of the broad-host-range Rhizobium sp. LPU83 strain, a member of the low-genetic diversity Oregon-like Rhizobium sp. group.</title>
        <authorList>
            <person name="Wibberg D."/>
            <person name="Puehler A."/>
            <person name="Schlueter A."/>
        </authorList>
    </citation>
    <scope>NUCLEOTIDE SEQUENCE [LARGE SCALE GENOMIC DNA]</scope>
    <source>
        <strain evidence="2">LPU83</strain>
        <plasmid evidence="2">pLPU83c</plasmid>
    </source>
</reference>
<keyword evidence="3" id="KW-1185">Reference proteome</keyword>